<comment type="caution">
    <text evidence="2">The sequence shown here is derived from an EMBL/GenBank/DDBJ whole genome shotgun (WGS) entry which is preliminary data.</text>
</comment>
<sequence length="53" mass="6184">MFFDTPRTWILYEPMDRNKSLLLAMTSSFITSSFLYPSPLFSVTHQMALSSYL</sequence>
<keyword evidence="1" id="KW-0472">Membrane</keyword>
<keyword evidence="1" id="KW-0812">Transmembrane</keyword>
<organism evidence="2 3">
    <name type="scientific">Rubroshorea leprosula</name>
    <dbReference type="NCBI Taxonomy" id="152421"/>
    <lineage>
        <taxon>Eukaryota</taxon>
        <taxon>Viridiplantae</taxon>
        <taxon>Streptophyta</taxon>
        <taxon>Embryophyta</taxon>
        <taxon>Tracheophyta</taxon>
        <taxon>Spermatophyta</taxon>
        <taxon>Magnoliopsida</taxon>
        <taxon>eudicotyledons</taxon>
        <taxon>Gunneridae</taxon>
        <taxon>Pentapetalae</taxon>
        <taxon>rosids</taxon>
        <taxon>malvids</taxon>
        <taxon>Malvales</taxon>
        <taxon>Dipterocarpaceae</taxon>
        <taxon>Rubroshorea</taxon>
    </lineage>
</organism>
<evidence type="ECO:0000256" key="1">
    <source>
        <dbReference type="SAM" id="Phobius"/>
    </source>
</evidence>
<dbReference type="Proteomes" id="UP001054252">
    <property type="component" value="Unassembled WGS sequence"/>
</dbReference>
<keyword evidence="1" id="KW-1133">Transmembrane helix</keyword>
<dbReference type="AlphaFoldDB" id="A0AAV5MRP1"/>
<evidence type="ECO:0008006" key="4">
    <source>
        <dbReference type="Google" id="ProtNLM"/>
    </source>
</evidence>
<name>A0AAV5MRP1_9ROSI</name>
<dbReference type="EMBL" id="BPVZ01000631">
    <property type="protein sequence ID" value="GKV52202.1"/>
    <property type="molecule type" value="Genomic_DNA"/>
</dbReference>
<reference evidence="2 3" key="1">
    <citation type="journal article" date="2021" name="Commun. Biol.">
        <title>The genome of Shorea leprosula (Dipterocarpaceae) highlights the ecological relevance of drought in aseasonal tropical rainforests.</title>
        <authorList>
            <person name="Ng K.K.S."/>
            <person name="Kobayashi M.J."/>
            <person name="Fawcett J.A."/>
            <person name="Hatakeyama M."/>
            <person name="Paape T."/>
            <person name="Ng C.H."/>
            <person name="Ang C.C."/>
            <person name="Tnah L.H."/>
            <person name="Lee C.T."/>
            <person name="Nishiyama T."/>
            <person name="Sese J."/>
            <person name="O'Brien M.J."/>
            <person name="Copetti D."/>
            <person name="Mohd Noor M.I."/>
            <person name="Ong R.C."/>
            <person name="Putra M."/>
            <person name="Sireger I.Z."/>
            <person name="Indrioko S."/>
            <person name="Kosugi Y."/>
            <person name="Izuno A."/>
            <person name="Isagi Y."/>
            <person name="Lee S.L."/>
            <person name="Shimizu K.K."/>
        </authorList>
    </citation>
    <scope>NUCLEOTIDE SEQUENCE [LARGE SCALE GENOMIC DNA]</scope>
    <source>
        <strain evidence="2">214</strain>
    </source>
</reference>
<evidence type="ECO:0000313" key="3">
    <source>
        <dbReference type="Proteomes" id="UP001054252"/>
    </source>
</evidence>
<evidence type="ECO:0000313" key="2">
    <source>
        <dbReference type="EMBL" id="GKV52202.1"/>
    </source>
</evidence>
<accession>A0AAV5MRP1</accession>
<proteinExistence type="predicted"/>
<protein>
    <recommendedName>
        <fullName evidence="4">NADH dehydrogenase subunit 2</fullName>
    </recommendedName>
</protein>
<gene>
    <name evidence="2" type="ORF">SLEP1_g58791</name>
</gene>
<feature type="transmembrane region" description="Helical" evidence="1">
    <location>
        <begin position="21"/>
        <end position="43"/>
    </location>
</feature>
<keyword evidence="3" id="KW-1185">Reference proteome</keyword>